<keyword evidence="4 7" id="KW-0653">Protein transport</keyword>
<sequence length="680" mass="75880">MALRHPAPASSLDASFLSRIASLKLHDLRLSLRPLPFTASFCLPHRVPQGSSSSPSQPSQERLVVAADALDLDASAIKRAVLTTGEVTIFNTIESFKELDKKQFLHNIATEMCRQIDSGEVEENPSLLVRCDVIVFSDLKDYKHYYWFAFPALCFPDPPTLSDSILSMEDVMSSDMIHQLHIGYNGLLESSGNGIPPFFIVVEDKDANTVSVKPLSHYPACAQSGKQVLFGFVDHSPLQSNPGWPLRNLLYFLNRRWSLSDVTVLCYRDFSENMQRESQAEWHSRQGRRADSDRVKETLSWELNQKGKLGPRCADLAPFMDPKRRAIESADLNLKLMRWRFLPNLDTESLSHKRCLLLGAGTLGCNVARSLTSWGFRKITFVDYGKVSYSNPTRQWLFEFEDCLSLSRSDVSLQAAADRLSRIVPNMEAEGFELSIPMPGHPVAEELQGKVLADVAKLADLIQHADLIFLLTDTRESRWLPTLLCACKSKPCINVALGFDTFVVMRHGVPDPANATDPQQIPSCNLGCYFCNDVVAPMNSTRNRTLDQQCTATRPGLSPIASSIAVEIAVSLLHHPKGCLAQADTEEEQEGTDLGILPHQIRGFLSSFSNVVVQGRPFKHCTACSAVILNQYATRGNEFLLRAFNEPNFLEEASGLTDMLREGEALMEDWEDDEVEELEP</sequence>
<dbReference type="Pfam" id="PF16420">
    <property type="entry name" value="ATG7_N"/>
    <property type="match status" value="1"/>
</dbReference>
<evidence type="ECO:0000313" key="12">
    <source>
        <dbReference type="Proteomes" id="UP000011087"/>
    </source>
</evidence>
<keyword evidence="7" id="KW-0833">Ubl conjugation pathway</keyword>
<comment type="subunit">
    <text evidence="7">Homodimer.</text>
</comment>
<keyword evidence="3 7" id="KW-0813">Transport</keyword>
<keyword evidence="12" id="KW-1185">Reference proteome</keyword>
<comment type="subcellular location">
    <subcellularLocation>
        <location evidence="7">Cytoplasm</location>
    </subcellularLocation>
    <subcellularLocation>
        <location evidence="7">Preautophagosomal structure</location>
    </subcellularLocation>
</comment>
<evidence type="ECO:0000313" key="11">
    <source>
        <dbReference type="EnsemblProtists" id="EKX47763"/>
    </source>
</evidence>
<dbReference type="InterPro" id="IPR045886">
    <property type="entry name" value="ThiF/MoeB/HesA"/>
</dbReference>
<feature type="domain" description="THIF-type NAD/FAD binding fold" evidence="8">
    <location>
        <begin position="337"/>
        <end position="578"/>
    </location>
</feature>
<dbReference type="GO" id="GO:0015031">
    <property type="term" value="P:protein transport"/>
    <property type="evidence" value="ECO:0007669"/>
    <property type="project" value="UniProtKB-UniRule"/>
</dbReference>
<dbReference type="InterPro" id="IPR035985">
    <property type="entry name" value="Ubiquitin-activating_enz"/>
</dbReference>
<dbReference type="Proteomes" id="UP000011087">
    <property type="component" value="Unassembled WGS sequence"/>
</dbReference>
<evidence type="ECO:0000256" key="4">
    <source>
        <dbReference type="ARBA" id="ARBA00022927"/>
    </source>
</evidence>
<dbReference type="InterPro" id="IPR042523">
    <property type="entry name" value="Atg7_N_2"/>
</dbReference>
<dbReference type="GeneID" id="17304402"/>
<dbReference type="PaxDb" id="55529-EKX47763"/>
<dbReference type="GO" id="GO:0000422">
    <property type="term" value="P:autophagy of mitochondrion"/>
    <property type="evidence" value="ECO:0007669"/>
    <property type="project" value="TreeGrafter"/>
</dbReference>
<dbReference type="GO" id="GO:0034727">
    <property type="term" value="P:piecemeal microautophagy of the nucleus"/>
    <property type="evidence" value="ECO:0007669"/>
    <property type="project" value="TreeGrafter"/>
</dbReference>
<dbReference type="GO" id="GO:0032446">
    <property type="term" value="P:protein modification by small protein conjugation"/>
    <property type="evidence" value="ECO:0007669"/>
    <property type="project" value="TreeGrafter"/>
</dbReference>
<proteinExistence type="inferred from homology"/>
<reference evidence="11" key="3">
    <citation type="submission" date="2015-06" db="UniProtKB">
        <authorList>
            <consortium name="EnsemblProtists"/>
        </authorList>
    </citation>
    <scope>IDENTIFICATION</scope>
</reference>
<accession>L1JGY3</accession>
<dbReference type="InterPro" id="IPR032197">
    <property type="entry name" value="Atg7_N"/>
</dbReference>
<dbReference type="SUPFAM" id="SSF69572">
    <property type="entry name" value="Activating enzymes of the ubiquitin-like proteins"/>
    <property type="match status" value="1"/>
</dbReference>
<dbReference type="AlphaFoldDB" id="L1JGY3"/>
<dbReference type="Pfam" id="PF00899">
    <property type="entry name" value="ThiF"/>
    <property type="match status" value="1"/>
</dbReference>
<feature type="domain" description="Ubiquitin-like modifier-activating enzyme Atg7 N-terminal" evidence="9">
    <location>
        <begin position="9"/>
        <end position="320"/>
    </location>
</feature>
<dbReference type="InterPro" id="IPR000594">
    <property type="entry name" value="ThiF_NAD_FAD-bd"/>
</dbReference>
<evidence type="ECO:0000256" key="1">
    <source>
        <dbReference type="ARBA" id="ARBA00010931"/>
    </source>
</evidence>
<dbReference type="OMA" id="RQIWDAI"/>
<dbReference type="InterPro" id="IPR042522">
    <property type="entry name" value="Atg7_N_1"/>
</dbReference>
<evidence type="ECO:0000256" key="3">
    <source>
        <dbReference type="ARBA" id="ARBA00022448"/>
    </source>
</evidence>
<comment type="function">
    <text evidence="7">E1-like activating enzyme involved in the 2 ubiquitin-like systems required for autophagy.</text>
</comment>
<dbReference type="GO" id="GO:0000045">
    <property type="term" value="P:autophagosome assembly"/>
    <property type="evidence" value="ECO:0007669"/>
    <property type="project" value="TreeGrafter"/>
</dbReference>
<dbReference type="Gene3D" id="3.40.50.720">
    <property type="entry name" value="NAD(P)-binding Rossmann-like Domain"/>
    <property type="match status" value="1"/>
</dbReference>
<evidence type="ECO:0000256" key="5">
    <source>
        <dbReference type="ARBA" id="ARBA00023006"/>
    </source>
</evidence>
<dbReference type="PANTHER" id="PTHR10953:SF3">
    <property type="entry name" value="UBIQUITIN-LIKE MODIFIER-ACTIVATING ENZYME ATG7"/>
    <property type="match status" value="1"/>
</dbReference>
<keyword evidence="5 7" id="KW-0072">Autophagy</keyword>
<reference evidence="12" key="2">
    <citation type="submission" date="2012-11" db="EMBL/GenBank/DDBJ databases">
        <authorList>
            <person name="Kuo A."/>
            <person name="Curtis B.A."/>
            <person name="Tanifuji G."/>
            <person name="Burki F."/>
            <person name="Gruber A."/>
            <person name="Irimia M."/>
            <person name="Maruyama S."/>
            <person name="Arias M.C."/>
            <person name="Ball S.G."/>
            <person name="Gile G.H."/>
            <person name="Hirakawa Y."/>
            <person name="Hopkins J.F."/>
            <person name="Rensing S.A."/>
            <person name="Schmutz J."/>
            <person name="Symeonidi A."/>
            <person name="Elias M."/>
            <person name="Eveleigh R.J."/>
            <person name="Herman E.K."/>
            <person name="Klute M.J."/>
            <person name="Nakayama T."/>
            <person name="Obornik M."/>
            <person name="Reyes-Prieto A."/>
            <person name="Armbrust E.V."/>
            <person name="Aves S.J."/>
            <person name="Beiko R.G."/>
            <person name="Coutinho P."/>
            <person name="Dacks J.B."/>
            <person name="Durnford D.G."/>
            <person name="Fast N.M."/>
            <person name="Green B.R."/>
            <person name="Grisdale C."/>
            <person name="Hempe F."/>
            <person name="Henrissat B."/>
            <person name="Hoppner M.P."/>
            <person name="Ishida K.-I."/>
            <person name="Kim E."/>
            <person name="Koreny L."/>
            <person name="Kroth P.G."/>
            <person name="Liu Y."/>
            <person name="Malik S.-B."/>
            <person name="Maier U.G."/>
            <person name="McRose D."/>
            <person name="Mock T."/>
            <person name="Neilson J.A."/>
            <person name="Onodera N.T."/>
            <person name="Poole A.M."/>
            <person name="Pritham E.J."/>
            <person name="Richards T.A."/>
            <person name="Rocap G."/>
            <person name="Roy S.W."/>
            <person name="Sarai C."/>
            <person name="Schaack S."/>
            <person name="Shirato S."/>
            <person name="Slamovits C.H."/>
            <person name="Spencer D.F."/>
            <person name="Suzuki S."/>
            <person name="Worden A.Z."/>
            <person name="Zauner S."/>
            <person name="Barry K."/>
            <person name="Bell C."/>
            <person name="Bharti A.K."/>
            <person name="Crow J.A."/>
            <person name="Grimwood J."/>
            <person name="Kramer R."/>
            <person name="Lindquist E."/>
            <person name="Lucas S."/>
            <person name="Salamov A."/>
            <person name="McFadden G.I."/>
            <person name="Lane C.E."/>
            <person name="Keeling P.J."/>
            <person name="Gray M.W."/>
            <person name="Grigoriev I.V."/>
            <person name="Archibald J.M."/>
        </authorList>
    </citation>
    <scope>NUCLEOTIDE SEQUENCE</scope>
    <source>
        <strain evidence="12">CCMP2712</strain>
    </source>
</reference>
<comment type="similarity">
    <text evidence="1 7">Belongs to the ATG7 family.</text>
</comment>
<dbReference type="eggNOG" id="KOG2337">
    <property type="taxonomic scope" value="Eukaryota"/>
</dbReference>
<gene>
    <name evidence="10" type="ORF">GUITHDRAFT_86202</name>
</gene>
<evidence type="ECO:0000259" key="9">
    <source>
        <dbReference type="Pfam" id="PF16420"/>
    </source>
</evidence>
<dbReference type="Gene3D" id="3.40.140.70">
    <property type="entry name" value="Ubiquitin-like modifier-activating enzyme ATG7 N-terminal domain"/>
    <property type="match status" value="1"/>
</dbReference>
<evidence type="ECO:0000256" key="2">
    <source>
        <dbReference type="ARBA" id="ARBA00017647"/>
    </source>
</evidence>
<dbReference type="InterPro" id="IPR006285">
    <property type="entry name" value="Atg7"/>
</dbReference>
<reference evidence="10 12" key="1">
    <citation type="journal article" date="2012" name="Nature">
        <title>Algal genomes reveal evolutionary mosaicism and the fate of nucleomorphs.</title>
        <authorList>
            <consortium name="DOE Joint Genome Institute"/>
            <person name="Curtis B.A."/>
            <person name="Tanifuji G."/>
            <person name="Burki F."/>
            <person name="Gruber A."/>
            <person name="Irimia M."/>
            <person name="Maruyama S."/>
            <person name="Arias M.C."/>
            <person name="Ball S.G."/>
            <person name="Gile G.H."/>
            <person name="Hirakawa Y."/>
            <person name="Hopkins J.F."/>
            <person name="Kuo A."/>
            <person name="Rensing S.A."/>
            <person name="Schmutz J."/>
            <person name="Symeonidi A."/>
            <person name="Elias M."/>
            <person name="Eveleigh R.J."/>
            <person name="Herman E.K."/>
            <person name="Klute M.J."/>
            <person name="Nakayama T."/>
            <person name="Obornik M."/>
            <person name="Reyes-Prieto A."/>
            <person name="Armbrust E.V."/>
            <person name="Aves S.J."/>
            <person name="Beiko R.G."/>
            <person name="Coutinho P."/>
            <person name="Dacks J.B."/>
            <person name="Durnford D.G."/>
            <person name="Fast N.M."/>
            <person name="Green B.R."/>
            <person name="Grisdale C.J."/>
            <person name="Hempel F."/>
            <person name="Henrissat B."/>
            <person name="Hoppner M.P."/>
            <person name="Ishida K."/>
            <person name="Kim E."/>
            <person name="Koreny L."/>
            <person name="Kroth P.G."/>
            <person name="Liu Y."/>
            <person name="Malik S.B."/>
            <person name="Maier U.G."/>
            <person name="McRose D."/>
            <person name="Mock T."/>
            <person name="Neilson J.A."/>
            <person name="Onodera N.T."/>
            <person name="Poole A.M."/>
            <person name="Pritham E.J."/>
            <person name="Richards T.A."/>
            <person name="Rocap G."/>
            <person name="Roy S.W."/>
            <person name="Sarai C."/>
            <person name="Schaack S."/>
            <person name="Shirato S."/>
            <person name="Slamovits C.H."/>
            <person name="Spencer D.F."/>
            <person name="Suzuki S."/>
            <person name="Worden A.Z."/>
            <person name="Zauner S."/>
            <person name="Barry K."/>
            <person name="Bell C."/>
            <person name="Bharti A.K."/>
            <person name="Crow J.A."/>
            <person name="Grimwood J."/>
            <person name="Kramer R."/>
            <person name="Lindquist E."/>
            <person name="Lucas S."/>
            <person name="Salamov A."/>
            <person name="McFadden G.I."/>
            <person name="Lane C.E."/>
            <person name="Keeling P.J."/>
            <person name="Gray M.W."/>
            <person name="Grigoriev I.V."/>
            <person name="Archibald J.M."/>
        </authorList>
    </citation>
    <scope>NUCLEOTIDE SEQUENCE</scope>
    <source>
        <strain evidence="10 12">CCMP2712</strain>
    </source>
</reference>
<dbReference type="KEGG" id="gtt:GUITHDRAFT_86202"/>
<evidence type="ECO:0000256" key="6">
    <source>
        <dbReference type="PIRSR" id="PIRSR606285-1"/>
    </source>
</evidence>
<dbReference type="HOGENOM" id="CLU_012998_2_1_1"/>
<dbReference type="RefSeq" id="XP_005834743.1">
    <property type="nucleotide sequence ID" value="XM_005834686.1"/>
</dbReference>
<evidence type="ECO:0000313" key="10">
    <source>
        <dbReference type="EMBL" id="EKX47763.1"/>
    </source>
</evidence>
<dbReference type="PANTHER" id="PTHR10953">
    <property type="entry name" value="UBIQUITIN-ACTIVATING ENZYME E1"/>
    <property type="match status" value="1"/>
</dbReference>
<dbReference type="Gene3D" id="3.40.140.100">
    <property type="entry name" value="Ubiquitin-like modifier-activating enzyme ATG7 C-terminal domain"/>
    <property type="match status" value="1"/>
</dbReference>
<evidence type="ECO:0000259" key="8">
    <source>
        <dbReference type="Pfam" id="PF00899"/>
    </source>
</evidence>
<name>L1JGY3_GUITC</name>
<evidence type="ECO:0000256" key="7">
    <source>
        <dbReference type="RuleBase" id="RU366022"/>
    </source>
</evidence>
<dbReference type="GO" id="GO:0019779">
    <property type="term" value="F:Atg8 activating enzyme activity"/>
    <property type="evidence" value="ECO:0007669"/>
    <property type="project" value="TreeGrafter"/>
</dbReference>
<dbReference type="GO" id="GO:0006995">
    <property type="term" value="P:cellular response to nitrogen starvation"/>
    <property type="evidence" value="ECO:0007669"/>
    <property type="project" value="TreeGrafter"/>
</dbReference>
<protein>
    <recommendedName>
        <fullName evidence="2 7">Ubiquitin-like modifier-activating enzyme ATG7</fullName>
    </recommendedName>
    <alternativeName>
        <fullName evidence="7">Autophagy-related protein 7</fullName>
    </alternativeName>
</protein>
<dbReference type="FunFam" id="3.40.50.720:FF:000243">
    <property type="entry name" value="Ubiquitin-like modifier-activating enzyme ATG7"/>
    <property type="match status" value="1"/>
</dbReference>
<dbReference type="EMBL" id="JH992988">
    <property type="protein sequence ID" value="EKX47763.1"/>
    <property type="molecule type" value="Genomic_DNA"/>
</dbReference>
<feature type="active site" description="Glycyl thioester intermediate" evidence="6">
    <location>
        <position position="550"/>
    </location>
</feature>
<organism evidence="10">
    <name type="scientific">Guillardia theta (strain CCMP2712)</name>
    <name type="common">Cryptophyte</name>
    <dbReference type="NCBI Taxonomy" id="905079"/>
    <lineage>
        <taxon>Eukaryota</taxon>
        <taxon>Cryptophyceae</taxon>
        <taxon>Pyrenomonadales</taxon>
        <taxon>Geminigeraceae</taxon>
        <taxon>Guillardia</taxon>
    </lineage>
</organism>
<dbReference type="GO" id="GO:0019778">
    <property type="term" value="F:Atg12 activating enzyme activity"/>
    <property type="evidence" value="ECO:0007669"/>
    <property type="project" value="TreeGrafter"/>
</dbReference>
<dbReference type="NCBIfam" id="TIGR01381">
    <property type="entry name" value="E1_like_apg7"/>
    <property type="match status" value="1"/>
</dbReference>
<dbReference type="OrthoDB" id="338614at2759"/>
<dbReference type="GO" id="GO:0000407">
    <property type="term" value="C:phagophore assembly site"/>
    <property type="evidence" value="ECO:0007669"/>
    <property type="project" value="UniProtKB-SubCell"/>
</dbReference>
<dbReference type="EnsemblProtists" id="EKX47763">
    <property type="protein sequence ID" value="EKX47763"/>
    <property type="gene ID" value="GUITHDRAFT_86202"/>
</dbReference>
<keyword evidence="7" id="KW-0963">Cytoplasm</keyword>
<dbReference type="STRING" id="905079.L1JGY3"/>